<dbReference type="EMBL" id="BLLF01005099">
    <property type="protein sequence ID" value="GFH30729.1"/>
    <property type="molecule type" value="Genomic_DNA"/>
</dbReference>
<sequence>MIGRIIGPGGEIAANLRRTTRCGLHVRKEVNRQDDTQIVEVSGNAQQLKEGVNRVLELLRVDTDKDYTPRMPPHATTFFDVLPEMVGYVLGARGVTVKAIKEKTKTQIQISGVT</sequence>
<evidence type="ECO:0000259" key="2">
    <source>
        <dbReference type="Pfam" id="PF00013"/>
    </source>
</evidence>
<evidence type="ECO:0000313" key="3">
    <source>
        <dbReference type="EMBL" id="GFH30729.1"/>
    </source>
</evidence>
<dbReference type="Gene3D" id="3.30.1370.10">
    <property type="entry name" value="K Homology domain, type 1"/>
    <property type="match status" value="2"/>
</dbReference>
<evidence type="ECO:0000313" key="4">
    <source>
        <dbReference type="Proteomes" id="UP000485058"/>
    </source>
</evidence>
<dbReference type="AlphaFoldDB" id="A0A6A0AD05"/>
<proteinExistence type="predicted"/>
<gene>
    <name evidence="3" type="ORF">HaLaN_29634</name>
</gene>
<reference evidence="3 4" key="1">
    <citation type="submission" date="2020-02" db="EMBL/GenBank/DDBJ databases">
        <title>Draft genome sequence of Haematococcus lacustris strain NIES-144.</title>
        <authorList>
            <person name="Morimoto D."/>
            <person name="Nakagawa S."/>
            <person name="Yoshida T."/>
            <person name="Sawayama S."/>
        </authorList>
    </citation>
    <scope>NUCLEOTIDE SEQUENCE [LARGE SCALE GENOMIC DNA]</scope>
    <source>
        <strain evidence="3 4">NIES-144</strain>
    </source>
</reference>
<feature type="domain" description="K Homology" evidence="2">
    <location>
        <begin position="1"/>
        <end position="56"/>
    </location>
</feature>
<dbReference type="InterPro" id="IPR004088">
    <property type="entry name" value="KH_dom_type_1"/>
</dbReference>
<dbReference type="SUPFAM" id="SSF54791">
    <property type="entry name" value="Eukaryotic type KH-domain (KH-domain type I)"/>
    <property type="match status" value="2"/>
</dbReference>
<name>A0A6A0AD05_HAELA</name>
<comment type="caution">
    <text evidence="3">The sequence shown here is derived from an EMBL/GenBank/DDBJ whole genome shotgun (WGS) entry which is preliminary data.</text>
</comment>
<keyword evidence="4" id="KW-1185">Reference proteome</keyword>
<feature type="non-terminal residue" evidence="3">
    <location>
        <position position="114"/>
    </location>
</feature>
<feature type="non-terminal residue" evidence="3">
    <location>
        <position position="1"/>
    </location>
</feature>
<dbReference type="Pfam" id="PF00013">
    <property type="entry name" value="KH_1"/>
    <property type="match status" value="2"/>
</dbReference>
<accession>A0A6A0AD05</accession>
<keyword evidence="1" id="KW-0694">RNA-binding</keyword>
<organism evidence="3 4">
    <name type="scientific">Haematococcus lacustris</name>
    <name type="common">Green alga</name>
    <name type="synonym">Haematococcus pluvialis</name>
    <dbReference type="NCBI Taxonomy" id="44745"/>
    <lineage>
        <taxon>Eukaryota</taxon>
        <taxon>Viridiplantae</taxon>
        <taxon>Chlorophyta</taxon>
        <taxon>core chlorophytes</taxon>
        <taxon>Chlorophyceae</taxon>
        <taxon>CS clade</taxon>
        <taxon>Chlamydomonadales</taxon>
        <taxon>Haematococcaceae</taxon>
        <taxon>Haematococcus</taxon>
    </lineage>
</organism>
<dbReference type="InterPro" id="IPR036612">
    <property type="entry name" value="KH_dom_type_1_sf"/>
</dbReference>
<dbReference type="PROSITE" id="PS50084">
    <property type="entry name" value="KH_TYPE_1"/>
    <property type="match status" value="2"/>
</dbReference>
<dbReference type="CDD" id="cd00105">
    <property type="entry name" value="KH-I"/>
    <property type="match status" value="1"/>
</dbReference>
<protein>
    <recommendedName>
        <fullName evidence="2">K Homology domain-containing protein</fullName>
    </recommendedName>
</protein>
<feature type="domain" description="K Homology" evidence="2">
    <location>
        <begin position="79"/>
        <end position="111"/>
    </location>
</feature>
<dbReference type="GO" id="GO:0003723">
    <property type="term" value="F:RNA binding"/>
    <property type="evidence" value="ECO:0007669"/>
    <property type="project" value="UniProtKB-UniRule"/>
</dbReference>
<evidence type="ECO:0000256" key="1">
    <source>
        <dbReference type="PROSITE-ProRule" id="PRU00117"/>
    </source>
</evidence>
<dbReference type="Proteomes" id="UP000485058">
    <property type="component" value="Unassembled WGS sequence"/>
</dbReference>